<organism evidence="2 3">
    <name type="scientific">Gulosibacter molinativorax</name>
    <dbReference type="NCBI Taxonomy" id="256821"/>
    <lineage>
        <taxon>Bacteria</taxon>
        <taxon>Bacillati</taxon>
        <taxon>Actinomycetota</taxon>
        <taxon>Actinomycetes</taxon>
        <taxon>Micrococcales</taxon>
        <taxon>Microbacteriaceae</taxon>
        <taxon>Gulosibacter</taxon>
    </lineage>
</organism>
<dbReference type="EMBL" id="PXVD01000011">
    <property type="protein sequence ID" value="MDJ1371311.1"/>
    <property type="molecule type" value="Genomic_DNA"/>
</dbReference>
<reference evidence="2" key="2">
    <citation type="journal article" date="2022" name="Sci. Rep.">
        <title>In silico prediction of the enzymes involved in the degradation of the herbicide molinate by Gulosibacter molinativorax ON4T.</title>
        <authorList>
            <person name="Lopes A.R."/>
            <person name="Bunin E."/>
            <person name="Viana A.T."/>
            <person name="Froufe H."/>
            <person name="Munoz-Merida A."/>
            <person name="Pinho D."/>
            <person name="Figueiredo J."/>
            <person name="Barroso C."/>
            <person name="Vaz-Moreira I."/>
            <person name="Bellanger X."/>
            <person name="Egas C."/>
            <person name="Nunes O.C."/>
        </authorList>
    </citation>
    <scope>NUCLEOTIDE SEQUENCE</scope>
    <source>
        <strain evidence="2">ON4</strain>
    </source>
</reference>
<accession>A0ABT7C9J7</accession>
<evidence type="ECO:0000256" key="1">
    <source>
        <dbReference type="SAM" id="MobiDB-lite"/>
    </source>
</evidence>
<keyword evidence="3" id="KW-1185">Reference proteome</keyword>
<dbReference type="Proteomes" id="UP001170379">
    <property type="component" value="Unassembled WGS sequence"/>
</dbReference>
<evidence type="ECO:0008006" key="4">
    <source>
        <dbReference type="Google" id="ProtNLM"/>
    </source>
</evidence>
<feature type="compositionally biased region" description="Basic residues" evidence="1">
    <location>
        <begin position="20"/>
        <end position="40"/>
    </location>
</feature>
<protein>
    <recommendedName>
        <fullName evidence="4">Metallopeptidase family protein</fullName>
    </recommendedName>
</protein>
<comment type="caution">
    <text evidence="2">The sequence shown here is derived from an EMBL/GenBank/DDBJ whole genome shotgun (WGS) entry which is preliminary data.</text>
</comment>
<evidence type="ECO:0000313" key="3">
    <source>
        <dbReference type="Proteomes" id="UP001170379"/>
    </source>
</evidence>
<gene>
    <name evidence="2" type="ORF">C7K25_08010</name>
</gene>
<sequence>MRFAPVRARGGTAKLVGMASRRRSTGTRRSRGSRSRHGRALRSSVAGPHLPQLTGRIPRFHQVVGETLGFLRTVAPEQMKDVRVGIAPMPAAEQGVDNSSRWHVQDEHSVVIFRVPIERLVGISLSEPRDQIRYREYVEHTVMLAVNDLLDGGLEDILHNGH</sequence>
<reference evidence="2" key="1">
    <citation type="submission" date="2018-03" db="EMBL/GenBank/DDBJ databases">
        <authorList>
            <person name="Nunes O.C."/>
            <person name="Lopes A.R."/>
            <person name="Froufe H."/>
            <person name="Munoz-Merida A."/>
            <person name="Barroso C."/>
            <person name="Egas C."/>
        </authorList>
    </citation>
    <scope>NUCLEOTIDE SEQUENCE</scope>
    <source>
        <strain evidence="2">ON4</strain>
    </source>
</reference>
<name>A0ABT7C9J7_9MICO</name>
<evidence type="ECO:0000313" key="2">
    <source>
        <dbReference type="EMBL" id="MDJ1371311.1"/>
    </source>
</evidence>
<feature type="region of interest" description="Disordered" evidence="1">
    <location>
        <begin position="1"/>
        <end position="48"/>
    </location>
</feature>
<proteinExistence type="predicted"/>